<feature type="transmembrane region" description="Helical" evidence="1">
    <location>
        <begin position="52"/>
        <end position="77"/>
    </location>
</feature>
<proteinExistence type="predicted"/>
<dbReference type="EMBL" id="QAGV01000017">
    <property type="protein sequence ID" value="PTR94458.1"/>
    <property type="molecule type" value="Genomic_DNA"/>
</dbReference>
<dbReference type="Proteomes" id="UP000218139">
    <property type="component" value="Unassembled WGS sequence"/>
</dbReference>
<reference evidence="3 5" key="2">
    <citation type="journal article" date="2018" name="Genome Announc.">
        <title>Fifty-Six Draft Genome Sequences of 10 Lactobacillus Species from 22 Commercial Dietary Supplements.</title>
        <authorList>
            <person name="Gangiredla J."/>
            <person name="Barnaba T.J."/>
            <person name="Mammel M.K."/>
            <person name="Lacher D.W."/>
            <person name="Elkins C.A."/>
            <person name="Lampel K.A."/>
            <person name="Whitehouse C.A."/>
            <person name="Tartera C."/>
        </authorList>
    </citation>
    <scope>NUCLEOTIDE SEQUENCE [LARGE SCALE GENOMIC DNA]</scope>
    <source>
        <strain evidence="3 5">DS11_12</strain>
    </source>
</reference>
<keyword evidence="1" id="KW-0472">Membrane</keyword>
<protein>
    <submittedName>
        <fullName evidence="2">Uncharacterized protein</fullName>
    </submittedName>
</protein>
<gene>
    <name evidence="2" type="ORF">A8C52_00660</name>
    <name evidence="3" type="ORF">DBP89_09590</name>
</gene>
<evidence type="ECO:0000313" key="2">
    <source>
        <dbReference type="EMBL" id="PAY47525.1"/>
    </source>
</evidence>
<keyword evidence="1" id="KW-0812">Transmembrane</keyword>
<accession>A0A2A2X659</accession>
<sequence length="102" mass="11810">MDLSKRLFKQESKIEIKKQPFYRNKVALALRILSILNIVLILAIFLRATYLYIYLGWTISTGAFLVALLGTISIIIIEDLHNKAVDYGNEIYNKKRGLKKHE</sequence>
<dbReference type="Proteomes" id="UP000244552">
    <property type="component" value="Unassembled WGS sequence"/>
</dbReference>
<evidence type="ECO:0000313" key="5">
    <source>
        <dbReference type="Proteomes" id="UP000244552"/>
    </source>
</evidence>
<feature type="transmembrane region" description="Helical" evidence="1">
    <location>
        <begin position="26"/>
        <end position="46"/>
    </location>
</feature>
<keyword evidence="1" id="KW-1133">Transmembrane helix</keyword>
<dbReference type="EMBL" id="LXZO01000079">
    <property type="protein sequence ID" value="PAY47525.1"/>
    <property type="molecule type" value="Genomic_DNA"/>
</dbReference>
<evidence type="ECO:0000313" key="4">
    <source>
        <dbReference type="Proteomes" id="UP000218139"/>
    </source>
</evidence>
<name>A0A2A2X659_9LACO</name>
<evidence type="ECO:0000256" key="1">
    <source>
        <dbReference type="SAM" id="Phobius"/>
    </source>
</evidence>
<organism evidence="2 4">
    <name type="scientific">Ligilactobacillus salivarius</name>
    <dbReference type="NCBI Taxonomy" id="1624"/>
    <lineage>
        <taxon>Bacteria</taxon>
        <taxon>Bacillati</taxon>
        <taxon>Bacillota</taxon>
        <taxon>Bacilli</taxon>
        <taxon>Lactobacillales</taxon>
        <taxon>Lactobacillaceae</taxon>
        <taxon>Ligilactobacillus</taxon>
    </lineage>
</organism>
<dbReference type="RefSeq" id="WP_003699205.1">
    <property type="nucleotide sequence ID" value="NZ_CBCRTQ010000018.1"/>
</dbReference>
<reference evidence="2 4" key="1">
    <citation type="submission" date="2016-05" db="EMBL/GenBank/DDBJ databases">
        <authorList>
            <person name="Lee J.-Y."/>
            <person name="Kim E.B."/>
            <person name="Choi Y.-J."/>
        </authorList>
    </citation>
    <scope>NUCLEOTIDE SEQUENCE [LARGE SCALE GENOMIC DNA]</scope>
    <source>
        <strain evidence="2 4">KLA006</strain>
    </source>
</reference>
<comment type="caution">
    <text evidence="2">The sequence shown here is derived from an EMBL/GenBank/DDBJ whole genome shotgun (WGS) entry which is preliminary data.</text>
</comment>
<dbReference type="AlphaFoldDB" id="A0A2A2X659"/>
<evidence type="ECO:0000313" key="3">
    <source>
        <dbReference type="EMBL" id="PTR94458.1"/>
    </source>
</evidence>